<protein>
    <recommendedName>
        <fullName evidence="2">protein-tyrosine-phosphatase</fullName>
        <ecNumber evidence="2">3.1.3.48</ecNumber>
    </recommendedName>
</protein>
<proteinExistence type="inferred from homology"/>
<keyword evidence="10" id="KW-0732">Signal</keyword>
<evidence type="ECO:0000256" key="5">
    <source>
        <dbReference type="ARBA" id="ARBA00022837"/>
    </source>
</evidence>
<evidence type="ECO:0000256" key="4">
    <source>
        <dbReference type="ARBA" id="ARBA00022801"/>
    </source>
</evidence>
<organism evidence="13 14">
    <name type="scientific">Potamilus streckersoni</name>
    <dbReference type="NCBI Taxonomy" id="2493646"/>
    <lineage>
        <taxon>Eukaryota</taxon>
        <taxon>Metazoa</taxon>
        <taxon>Spiralia</taxon>
        <taxon>Lophotrochozoa</taxon>
        <taxon>Mollusca</taxon>
        <taxon>Bivalvia</taxon>
        <taxon>Autobranchia</taxon>
        <taxon>Heteroconchia</taxon>
        <taxon>Palaeoheterodonta</taxon>
        <taxon>Unionida</taxon>
        <taxon>Unionoidea</taxon>
        <taxon>Unionidae</taxon>
        <taxon>Ambleminae</taxon>
        <taxon>Lampsilini</taxon>
        <taxon>Potamilus</taxon>
    </lineage>
</organism>
<keyword evidence="7" id="KW-1015">Disulfide bond</keyword>
<feature type="chain" id="PRO_5042156224" description="protein-tyrosine-phosphatase" evidence="10">
    <location>
        <begin position="21"/>
        <end position="1411"/>
    </location>
</feature>
<keyword evidence="4" id="KW-0378">Hydrolase</keyword>
<dbReference type="SMART" id="SM00607">
    <property type="entry name" value="FTP"/>
    <property type="match status" value="1"/>
</dbReference>
<keyword evidence="9" id="KW-0812">Transmembrane</keyword>
<keyword evidence="5" id="KW-0106">Calcium</keyword>
<dbReference type="InterPro" id="IPR008979">
    <property type="entry name" value="Galactose-bd-like_sf"/>
</dbReference>
<feature type="domain" description="Tyrosine specific protein phosphatases" evidence="12">
    <location>
        <begin position="1317"/>
        <end position="1389"/>
    </location>
</feature>
<dbReference type="InterPro" id="IPR003595">
    <property type="entry name" value="Tyr_Pase_cat"/>
</dbReference>
<dbReference type="InterPro" id="IPR006585">
    <property type="entry name" value="FTP1"/>
</dbReference>
<sequence length="1411" mass="159003">MKMGLTMLLICAVILHSGTSDSTCLRGGYRNEQLQFGPGCMYKCNCKNMSEQCDNVSGKCTSGCADSWMGPGCQYGDVAFNKPATQTLPGNPAMNNNLSSVVDGNYSTCSNISNGIWLEVDLQKNYQITGLIITMDKIYEYETFQVEIKNRSLESRFCVSDGHLKLTNGELQITCNDAIYGSIVRIVLIDSPEQMMLCDVRVFDGRNLAYGRNAIQSTNRFQFGNKTDGWAELAVDGGTSPEFFDRSCTHTDTQSALAQWWKVDLNSVFFIKRIQIVNRNMNQERLKGFTIAFEVRSVNQTVYYDTSNENPAPVVEVAEFLSYTGESVYIRTKGGQNNPLTLCEVFIFADCPVYQCGWKCEKYCYCNSSVSGYNKIDGTCPVGECVKNWAGINGRCDYCLVDDGMKCPQQCSSCSNGSFCFPEHSTCLKICDVQHWGLNCSKNCGKCVKGDKCNQITGTCPGQCEVEWWGDSCTSRCSSCKNSTKCDKNNGQCEICEDGRWGSRCDKTCGNCIYGTCTITEGECIDGCKNGSWGTFCNESCGYCMINTMCQQESGVCSQCPAGKWGQLCNRSCEYCAMGTQCDIDSGNCLQCKAGNWSLNCALQCGQCSDDGACDINTSNCIHGCLPGWYGDNCTTECSDGWYGHKCSSSCGHCQENITCNKGNGKCPDKCSEDFLPPYCQKRKAEAITPEEEDARKGVTIGASIGAFIAACLVIVVVVFLVKRQRRENQAKSKLLETSMQQSEDDRNIVYANIARSHEEQKDTTANLTYEVVNINLSSSNISADRVREEEKYRVDNDEDDAVQSNSSVKDIYYNEIGLNNARIPLADLPHYFRKKAYDSKDLENEFEKLPKTPQSSMTIAQMPENAKKNRYKGICAYDDTRVELPTIEGISGSDYINACFIRGFERDRTYIASQGPTEKIMDDFWRMIWHCGVDKIVMLTELVEGGKIKCTQYWPVEGKCIYGSTDVEYLTEDVFADYTIRKLKIQKLRIVTQFHFTAWPDRGVPETPSSLVQFWSKVRNTVGNPDMPIVVHCSAGVGRTGTFIALDYLYEEGKQTGSVNIFACIHELRQQRVNMVQTKEQYVYLHEAVIEALMPSMASVPSITFHEKYQNLFNPERKNGKCPLQIDFEQMLMKEENPLQRHNNLEGQEEEPRNDFTDATLTENRSKNRYDDIVPASRYRPILLKYQESDNDYINAVILPSHKSKNAFLLTQTPLPNTVVDFLRLVLDNEVNTIVMFDDEITTEERVGMYWPLTGGHAIYGQVEVDVKSTGHMDTHKHRLLNLTRVQTGEVLTVMQFICTFWKRIDCAPPNCTQFLAFMEAIENWQRKNKRGPTVVHCLNGSERSGLYCVVSTILERLKIDREVAISSVIRQMRIRRPQIVPNYEQFKFCHDVVAEFLNRFEAYSNFSDI</sequence>
<keyword evidence="14" id="KW-1185">Reference proteome</keyword>
<dbReference type="PROSITE" id="PS00383">
    <property type="entry name" value="TYR_PHOSPHATASE_1"/>
    <property type="match status" value="2"/>
</dbReference>
<evidence type="ECO:0000259" key="11">
    <source>
        <dbReference type="PROSITE" id="PS50055"/>
    </source>
</evidence>
<evidence type="ECO:0000256" key="10">
    <source>
        <dbReference type="SAM" id="SignalP"/>
    </source>
</evidence>
<feature type="domain" description="Tyrosine-protein phosphatase" evidence="11">
    <location>
        <begin position="843"/>
        <end position="1093"/>
    </location>
</feature>
<keyword evidence="6" id="KW-0904">Protein phosphatase</keyword>
<comment type="catalytic activity">
    <reaction evidence="8">
        <text>O-phospho-L-tyrosyl-[protein] + H2O = L-tyrosyl-[protein] + phosphate</text>
        <dbReference type="Rhea" id="RHEA:10684"/>
        <dbReference type="Rhea" id="RHEA-COMP:10136"/>
        <dbReference type="Rhea" id="RHEA-COMP:20101"/>
        <dbReference type="ChEBI" id="CHEBI:15377"/>
        <dbReference type="ChEBI" id="CHEBI:43474"/>
        <dbReference type="ChEBI" id="CHEBI:46858"/>
        <dbReference type="ChEBI" id="CHEBI:61978"/>
        <dbReference type="EC" id="3.1.3.48"/>
    </reaction>
</comment>
<feature type="transmembrane region" description="Helical" evidence="9">
    <location>
        <begin position="701"/>
        <end position="722"/>
    </location>
</feature>
<dbReference type="SUPFAM" id="SSF52799">
    <property type="entry name" value="(Phosphotyrosine protein) phosphatases II"/>
    <property type="match status" value="2"/>
</dbReference>
<evidence type="ECO:0000256" key="3">
    <source>
        <dbReference type="ARBA" id="ARBA00022723"/>
    </source>
</evidence>
<evidence type="ECO:0000259" key="12">
    <source>
        <dbReference type="PROSITE" id="PS50056"/>
    </source>
</evidence>
<evidence type="ECO:0000256" key="1">
    <source>
        <dbReference type="ARBA" id="ARBA00009580"/>
    </source>
</evidence>
<evidence type="ECO:0000313" key="14">
    <source>
        <dbReference type="Proteomes" id="UP001195483"/>
    </source>
</evidence>
<dbReference type="InterPro" id="IPR000387">
    <property type="entry name" value="Tyr_Pase_dom"/>
</dbReference>
<dbReference type="GO" id="GO:0004725">
    <property type="term" value="F:protein tyrosine phosphatase activity"/>
    <property type="evidence" value="ECO:0007669"/>
    <property type="project" value="UniProtKB-EC"/>
</dbReference>
<dbReference type="SUPFAM" id="SSF49785">
    <property type="entry name" value="Galactose-binding domain-like"/>
    <property type="match status" value="2"/>
</dbReference>
<dbReference type="EC" id="3.1.3.48" evidence="2"/>
<reference evidence="13" key="1">
    <citation type="journal article" date="2021" name="Genome Biol. Evol.">
        <title>A High-Quality Reference Genome for a Parasitic Bivalve with Doubly Uniparental Inheritance (Bivalvia: Unionida).</title>
        <authorList>
            <person name="Smith C.H."/>
        </authorList>
    </citation>
    <scope>NUCLEOTIDE SEQUENCE</scope>
    <source>
        <strain evidence="13">CHS0354</strain>
    </source>
</reference>
<accession>A0AAE0SN97</accession>
<dbReference type="FunFam" id="3.90.190.10:FF:000102">
    <property type="entry name" value="Receptor-type tyrosine-protein phosphatase"/>
    <property type="match status" value="2"/>
</dbReference>
<dbReference type="PROSITE" id="PS50055">
    <property type="entry name" value="TYR_PHOSPHATASE_PTP"/>
    <property type="match status" value="2"/>
</dbReference>
<reference evidence="13" key="3">
    <citation type="submission" date="2023-05" db="EMBL/GenBank/DDBJ databases">
        <authorList>
            <person name="Smith C.H."/>
        </authorList>
    </citation>
    <scope>NUCLEOTIDE SEQUENCE</scope>
    <source>
        <strain evidence="13">CHS0354</strain>
        <tissue evidence="13">Mantle</tissue>
    </source>
</reference>
<keyword evidence="3" id="KW-0479">Metal-binding</keyword>
<dbReference type="SMART" id="SM00194">
    <property type="entry name" value="PTPc"/>
    <property type="match status" value="2"/>
</dbReference>
<dbReference type="InterPro" id="IPR016130">
    <property type="entry name" value="Tyr_Pase_AS"/>
</dbReference>
<dbReference type="Gene3D" id="2.60.120.260">
    <property type="entry name" value="Galactose-binding domain-like"/>
    <property type="match status" value="2"/>
</dbReference>
<dbReference type="InterPro" id="IPR050348">
    <property type="entry name" value="Protein-Tyr_Phosphatase"/>
</dbReference>
<keyword evidence="9" id="KW-1133">Transmembrane helix</keyword>
<evidence type="ECO:0000256" key="7">
    <source>
        <dbReference type="ARBA" id="ARBA00023157"/>
    </source>
</evidence>
<dbReference type="Gene3D" id="2.170.300.10">
    <property type="entry name" value="Tie2 ligand-binding domain superfamily"/>
    <property type="match status" value="2"/>
</dbReference>
<dbReference type="PROSITE" id="PS50056">
    <property type="entry name" value="TYR_PHOSPHATASE_2"/>
    <property type="match status" value="2"/>
</dbReference>
<reference evidence="13" key="2">
    <citation type="journal article" date="2021" name="Genome Biol. Evol.">
        <title>Developing a high-quality reference genome for a parasitic bivalve with doubly uniparental inheritance (Bivalvia: Unionida).</title>
        <authorList>
            <person name="Smith C.H."/>
        </authorList>
    </citation>
    <scope>NUCLEOTIDE SEQUENCE</scope>
    <source>
        <strain evidence="13">CHS0354</strain>
        <tissue evidence="13">Mantle</tissue>
    </source>
</reference>
<name>A0AAE0SN97_9BIVA</name>
<dbReference type="Pfam" id="PF22633">
    <property type="entry name" value="F5_F8_type_C_2"/>
    <property type="match status" value="1"/>
</dbReference>
<feature type="domain" description="Tyrosine-protein phosphatase" evidence="11">
    <location>
        <begin position="1133"/>
        <end position="1398"/>
    </location>
</feature>
<evidence type="ECO:0000256" key="6">
    <source>
        <dbReference type="ARBA" id="ARBA00022912"/>
    </source>
</evidence>
<dbReference type="InterPro" id="IPR029021">
    <property type="entry name" value="Prot-tyrosine_phosphatase-like"/>
</dbReference>
<evidence type="ECO:0000256" key="8">
    <source>
        <dbReference type="ARBA" id="ARBA00051722"/>
    </source>
</evidence>
<evidence type="ECO:0000256" key="2">
    <source>
        <dbReference type="ARBA" id="ARBA00013064"/>
    </source>
</evidence>
<evidence type="ECO:0000256" key="9">
    <source>
        <dbReference type="SAM" id="Phobius"/>
    </source>
</evidence>
<comment type="caution">
    <text evidence="13">The sequence shown here is derived from an EMBL/GenBank/DDBJ whole genome shotgun (WGS) entry which is preliminary data.</text>
</comment>
<gene>
    <name evidence="13" type="ORF">CHS0354_003578</name>
</gene>
<dbReference type="Pfam" id="PF00102">
    <property type="entry name" value="Y_phosphatase"/>
    <property type="match status" value="2"/>
</dbReference>
<dbReference type="SMART" id="SM00404">
    <property type="entry name" value="PTPc_motif"/>
    <property type="match status" value="2"/>
</dbReference>
<comment type="similarity">
    <text evidence="1">Belongs to the protein-tyrosine phosphatase family.</text>
</comment>
<dbReference type="PRINTS" id="PR00700">
    <property type="entry name" value="PRTYPHPHTASE"/>
</dbReference>
<dbReference type="EMBL" id="JAEAOA010000282">
    <property type="protein sequence ID" value="KAK3594655.1"/>
    <property type="molecule type" value="Genomic_DNA"/>
</dbReference>
<feature type="domain" description="Tyrosine specific protein phosphatases" evidence="12">
    <location>
        <begin position="1013"/>
        <end position="1084"/>
    </location>
</feature>
<keyword evidence="9" id="KW-0472">Membrane</keyword>
<feature type="signal peptide" evidence="10">
    <location>
        <begin position="1"/>
        <end position="20"/>
    </location>
</feature>
<dbReference type="GO" id="GO:0046872">
    <property type="term" value="F:metal ion binding"/>
    <property type="evidence" value="ECO:0007669"/>
    <property type="project" value="UniProtKB-KW"/>
</dbReference>
<dbReference type="Proteomes" id="UP001195483">
    <property type="component" value="Unassembled WGS sequence"/>
</dbReference>
<evidence type="ECO:0000313" key="13">
    <source>
        <dbReference type="EMBL" id="KAK3594655.1"/>
    </source>
</evidence>
<dbReference type="Gene3D" id="3.90.190.10">
    <property type="entry name" value="Protein tyrosine phosphatase superfamily"/>
    <property type="match status" value="2"/>
</dbReference>
<dbReference type="PANTHER" id="PTHR19134">
    <property type="entry name" value="RECEPTOR-TYPE TYROSINE-PROTEIN PHOSPHATASE"/>
    <property type="match status" value="1"/>
</dbReference>
<dbReference type="InterPro" id="IPR000242">
    <property type="entry name" value="PTP_cat"/>
</dbReference>
<dbReference type="PANTHER" id="PTHR19134:SF562">
    <property type="entry name" value="PROTEIN-TYROSINE-PHOSPHATASE"/>
    <property type="match status" value="1"/>
</dbReference>